<keyword evidence="2" id="KW-0560">Oxidoreductase</keyword>
<dbReference type="Gene3D" id="3.40.50.720">
    <property type="entry name" value="NAD(P)-binding Rossmann-like Domain"/>
    <property type="match status" value="1"/>
</dbReference>
<protein>
    <submittedName>
        <fullName evidence="5">NADP-dependent 3-hydroxy acid dehydrogenase YdfG</fullName>
    </submittedName>
</protein>
<proteinExistence type="inferred from homology"/>
<evidence type="ECO:0000259" key="4">
    <source>
        <dbReference type="SMART" id="SM00822"/>
    </source>
</evidence>
<dbReference type="InterPro" id="IPR051122">
    <property type="entry name" value="SDR_DHRS6-like"/>
</dbReference>
<dbReference type="PROSITE" id="PS00061">
    <property type="entry name" value="ADH_SHORT"/>
    <property type="match status" value="1"/>
</dbReference>
<accession>A0A852T2D1</accession>
<organism evidence="5 6">
    <name type="scientific">Leifsonia soli</name>
    <dbReference type="NCBI Taxonomy" id="582665"/>
    <lineage>
        <taxon>Bacteria</taxon>
        <taxon>Bacillati</taxon>
        <taxon>Actinomycetota</taxon>
        <taxon>Actinomycetes</taxon>
        <taxon>Micrococcales</taxon>
        <taxon>Microbacteriaceae</taxon>
        <taxon>Leifsonia</taxon>
    </lineage>
</organism>
<dbReference type="Proteomes" id="UP000589620">
    <property type="component" value="Unassembled WGS sequence"/>
</dbReference>
<dbReference type="SUPFAM" id="SSF51735">
    <property type="entry name" value="NAD(P)-binding Rossmann-fold domains"/>
    <property type="match status" value="1"/>
</dbReference>
<dbReference type="InterPro" id="IPR036291">
    <property type="entry name" value="NAD(P)-bd_dom_sf"/>
</dbReference>
<comment type="caution">
    <text evidence="5">The sequence shown here is derived from an EMBL/GenBank/DDBJ whole genome shotgun (WGS) entry which is preliminary data.</text>
</comment>
<reference evidence="5 6" key="1">
    <citation type="submission" date="2020-07" db="EMBL/GenBank/DDBJ databases">
        <title>Sequencing the genomes of 1000 actinobacteria strains.</title>
        <authorList>
            <person name="Klenk H.-P."/>
        </authorList>
    </citation>
    <scope>NUCLEOTIDE SEQUENCE [LARGE SCALE GENOMIC DNA]</scope>
    <source>
        <strain evidence="5 6">DSM 23871</strain>
    </source>
</reference>
<name>A0A852T2D1_9MICO</name>
<evidence type="ECO:0000313" key="6">
    <source>
        <dbReference type="Proteomes" id="UP000589620"/>
    </source>
</evidence>
<dbReference type="PANTHER" id="PTHR43477">
    <property type="entry name" value="DIHYDROANTICAPSIN 7-DEHYDROGENASE"/>
    <property type="match status" value="1"/>
</dbReference>
<gene>
    <name evidence="5" type="ORF">BJ963_002363</name>
</gene>
<keyword evidence="6" id="KW-1185">Reference proteome</keyword>
<evidence type="ECO:0000256" key="2">
    <source>
        <dbReference type="ARBA" id="ARBA00023002"/>
    </source>
</evidence>
<evidence type="ECO:0000313" key="5">
    <source>
        <dbReference type="EMBL" id="NYD74844.1"/>
    </source>
</evidence>
<sequence length="239" mass="24899">MTDAPSADQAARPSSEAGPLGADSARGRLVLIAGATSASGEAVARALVAAGATVLAVGTRQEALDALAAAVPGVETRACDLADWHAVTELAMRIHLKFGRIDGLIHLVGGWRGGGGIEGQSDEDWEFLERSFRTLRNTSRIFFDDLTASPAGRLAIVSSTAVEKPYPGGANYAAAKAAADAWVRAIAQGFAKQAPQSAATVFVVKTLEGLESRLGDEVVRLWEQDAAAVNGQRIPLEPR</sequence>
<dbReference type="InterPro" id="IPR002347">
    <property type="entry name" value="SDR_fam"/>
</dbReference>
<dbReference type="SMART" id="SM00822">
    <property type="entry name" value="PKS_KR"/>
    <property type="match status" value="1"/>
</dbReference>
<dbReference type="PRINTS" id="PR00081">
    <property type="entry name" value="GDHRDH"/>
</dbReference>
<dbReference type="PANTHER" id="PTHR43477:SF1">
    <property type="entry name" value="DIHYDROANTICAPSIN 7-DEHYDROGENASE"/>
    <property type="match status" value="1"/>
</dbReference>
<dbReference type="CDD" id="cd05233">
    <property type="entry name" value="SDR_c"/>
    <property type="match status" value="1"/>
</dbReference>
<feature type="region of interest" description="Disordered" evidence="3">
    <location>
        <begin position="1"/>
        <end position="22"/>
    </location>
</feature>
<dbReference type="RefSeq" id="WP_179456856.1">
    <property type="nucleotide sequence ID" value="NZ_BAAAPX010000001.1"/>
</dbReference>
<feature type="domain" description="Ketoreductase" evidence="4">
    <location>
        <begin position="28"/>
        <end position="213"/>
    </location>
</feature>
<dbReference type="InterPro" id="IPR020904">
    <property type="entry name" value="Sc_DH/Rdtase_CS"/>
</dbReference>
<evidence type="ECO:0000256" key="3">
    <source>
        <dbReference type="SAM" id="MobiDB-lite"/>
    </source>
</evidence>
<dbReference type="EMBL" id="JACCBJ010000001">
    <property type="protein sequence ID" value="NYD74844.1"/>
    <property type="molecule type" value="Genomic_DNA"/>
</dbReference>
<dbReference type="InterPro" id="IPR057326">
    <property type="entry name" value="KR_dom"/>
</dbReference>
<dbReference type="Pfam" id="PF00106">
    <property type="entry name" value="adh_short"/>
    <property type="match status" value="1"/>
</dbReference>
<dbReference type="GO" id="GO:0016491">
    <property type="term" value="F:oxidoreductase activity"/>
    <property type="evidence" value="ECO:0007669"/>
    <property type="project" value="UniProtKB-KW"/>
</dbReference>
<comment type="similarity">
    <text evidence="1">Belongs to the short-chain dehydrogenases/reductases (SDR) family.</text>
</comment>
<dbReference type="AlphaFoldDB" id="A0A852T2D1"/>
<evidence type="ECO:0000256" key="1">
    <source>
        <dbReference type="ARBA" id="ARBA00006484"/>
    </source>
</evidence>